<dbReference type="Gene3D" id="3.40.50.720">
    <property type="entry name" value="NAD(P)-binding Rossmann-like Domain"/>
    <property type="match status" value="1"/>
</dbReference>
<organism evidence="4 5">
    <name type="scientific">Actinophytocola xinjiangensis</name>
    <dbReference type="NCBI Taxonomy" id="485602"/>
    <lineage>
        <taxon>Bacteria</taxon>
        <taxon>Bacillati</taxon>
        <taxon>Actinomycetota</taxon>
        <taxon>Actinomycetes</taxon>
        <taxon>Pseudonocardiales</taxon>
        <taxon>Pseudonocardiaceae</taxon>
    </lineage>
</organism>
<keyword evidence="5" id="KW-1185">Reference proteome</keyword>
<dbReference type="EMBL" id="MSIF01000025">
    <property type="protein sequence ID" value="OLF05883.1"/>
    <property type="molecule type" value="Genomic_DNA"/>
</dbReference>
<dbReference type="InterPro" id="IPR020843">
    <property type="entry name" value="ER"/>
</dbReference>
<evidence type="ECO:0000256" key="2">
    <source>
        <dbReference type="ARBA" id="ARBA00023002"/>
    </source>
</evidence>
<dbReference type="Gene3D" id="3.90.180.10">
    <property type="entry name" value="Medium-chain alcohol dehydrogenases, catalytic domain"/>
    <property type="match status" value="1"/>
</dbReference>
<evidence type="ECO:0000256" key="1">
    <source>
        <dbReference type="ARBA" id="ARBA00022857"/>
    </source>
</evidence>
<sequence>MHTTQVFAVNRQPTDCLEVRETDLEAPPAGHARVRVEAAGVSYGDVLFQRGVVPGGPKAPYTPGCDLVGVVESLGAGVTGLEVGQRVAALVVSGGYATAINLPAARLVPVPEGVDPIGVAAVSLNYFIAHQMLHRVAKVTSGQRILVHGASGGVGLAFLQLAEHIGGVTVFGTASAANLPLLRRHGAVAIDYRHEDFANIVRGTADEGSQLNATTAYHRNGTVDAAFDAVGGPHFWRSYSVLARGGRLVAYGQNDVLRDGRRNMAIGAVGFLGGLVLPKLRPDGRRTGFYNAWSLEKSQPHAYREDLAQVLNLLAADKIAPREISTLPLAQAPEALARAERGITGKLVLDCR</sequence>
<dbReference type="CDD" id="cd08273">
    <property type="entry name" value="MDR8"/>
    <property type="match status" value="1"/>
</dbReference>
<evidence type="ECO:0000313" key="5">
    <source>
        <dbReference type="Proteomes" id="UP000185696"/>
    </source>
</evidence>
<dbReference type="InterPro" id="IPR011032">
    <property type="entry name" value="GroES-like_sf"/>
</dbReference>
<dbReference type="Pfam" id="PF08240">
    <property type="entry name" value="ADH_N"/>
    <property type="match status" value="1"/>
</dbReference>
<dbReference type="SMART" id="SM00829">
    <property type="entry name" value="PKS_ER"/>
    <property type="match status" value="1"/>
</dbReference>
<dbReference type="OrthoDB" id="2665481at2"/>
<dbReference type="AlphaFoldDB" id="A0A7Z1AUQ7"/>
<dbReference type="GO" id="GO:0070402">
    <property type="term" value="F:NADPH binding"/>
    <property type="evidence" value="ECO:0007669"/>
    <property type="project" value="TreeGrafter"/>
</dbReference>
<dbReference type="PANTHER" id="PTHR48106:SF18">
    <property type="entry name" value="QUINONE OXIDOREDUCTASE PIG3"/>
    <property type="match status" value="1"/>
</dbReference>
<protein>
    <recommendedName>
        <fullName evidence="3">Enoyl reductase (ER) domain-containing protein</fullName>
    </recommendedName>
</protein>
<dbReference type="RefSeq" id="WP_075137243.1">
    <property type="nucleotide sequence ID" value="NZ_MSIF01000025.1"/>
</dbReference>
<gene>
    <name evidence="4" type="ORF">BLA60_34450</name>
</gene>
<dbReference type="InterPro" id="IPR013154">
    <property type="entry name" value="ADH-like_N"/>
</dbReference>
<proteinExistence type="predicted"/>
<name>A0A7Z1AUQ7_9PSEU</name>
<reference evidence="4 5" key="1">
    <citation type="submission" date="2016-12" db="EMBL/GenBank/DDBJ databases">
        <title>The draft genome sequence of Actinophytocola xinjiangensis.</title>
        <authorList>
            <person name="Wang W."/>
            <person name="Yuan L."/>
        </authorList>
    </citation>
    <scope>NUCLEOTIDE SEQUENCE [LARGE SCALE GENOMIC DNA]</scope>
    <source>
        <strain evidence="4 5">CGMCC 4.4663</strain>
    </source>
</reference>
<keyword evidence="2" id="KW-0560">Oxidoreductase</keyword>
<dbReference type="Pfam" id="PF13602">
    <property type="entry name" value="ADH_zinc_N_2"/>
    <property type="match status" value="1"/>
</dbReference>
<evidence type="ECO:0000259" key="3">
    <source>
        <dbReference type="SMART" id="SM00829"/>
    </source>
</evidence>
<dbReference type="GO" id="GO:0016651">
    <property type="term" value="F:oxidoreductase activity, acting on NAD(P)H"/>
    <property type="evidence" value="ECO:0007669"/>
    <property type="project" value="TreeGrafter"/>
</dbReference>
<dbReference type="SUPFAM" id="SSF51735">
    <property type="entry name" value="NAD(P)-binding Rossmann-fold domains"/>
    <property type="match status" value="1"/>
</dbReference>
<dbReference type="SUPFAM" id="SSF50129">
    <property type="entry name" value="GroES-like"/>
    <property type="match status" value="1"/>
</dbReference>
<comment type="caution">
    <text evidence="4">The sequence shown here is derived from an EMBL/GenBank/DDBJ whole genome shotgun (WGS) entry which is preliminary data.</text>
</comment>
<feature type="domain" description="Enoyl reductase (ER)" evidence="3">
    <location>
        <begin position="12"/>
        <end position="349"/>
    </location>
</feature>
<accession>A0A7Z1AUQ7</accession>
<keyword evidence="1" id="KW-0521">NADP</keyword>
<evidence type="ECO:0000313" key="4">
    <source>
        <dbReference type="EMBL" id="OLF05883.1"/>
    </source>
</evidence>
<dbReference type="PANTHER" id="PTHR48106">
    <property type="entry name" value="QUINONE OXIDOREDUCTASE PIG3-RELATED"/>
    <property type="match status" value="1"/>
</dbReference>
<dbReference type="InterPro" id="IPR036291">
    <property type="entry name" value="NAD(P)-bd_dom_sf"/>
</dbReference>
<dbReference type="Proteomes" id="UP000185696">
    <property type="component" value="Unassembled WGS sequence"/>
</dbReference>